<dbReference type="KEGG" id="ptm:GSPATT00002139001"/>
<name>A0DG44_PARTE</name>
<dbReference type="EMBL" id="CT868429">
    <property type="protein sequence ID" value="CAK82011.1"/>
    <property type="molecule type" value="Genomic_DNA"/>
</dbReference>
<sequence length="265" mass="31392">MNPCNYQNQNTNGINNFAYFHPLQHYQLYLHPQYSQYLQYYFQRHLNPYVNEEFQSNKPQIEAITIYSDDEQPIVKPKEQIQKVTPVLQINKGQQKLLNLDQLQLQGKLYDNESSDSPLLQNKVQKCLKYQKSKIQNKNENLQSLKLKKKILKPQRQPKSSNLSIIKQIQIGKYRQQYKFNQSSVKTQLIKVYTKNEDELQKLRELLLINFPNSSDEDAVKLLNVTGKSYEKAIDLIKKNELLVQYILETNKNNEYLEDDDKTTK</sequence>
<dbReference type="GeneID" id="5035193"/>
<dbReference type="Proteomes" id="UP000000600">
    <property type="component" value="Unassembled WGS sequence"/>
</dbReference>
<gene>
    <name evidence="1" type="ORF">GSPATT00002139001</name>
</gene>
<evidence type="ECO:0000313" key="2">
    <source>
        <dbReference type="Proteomes" id="UP000000600"/>
    </source>
</evidence>
<proteinExistence type="predicted"/>
<dbReference type="AlphaFoldDB" id="A0DG44"/>
<evidence type="ECO:0000313" key="1">
    <source>
        <dbReference type="EMBL" id="CAK82011.1"/>
    </source>
</evidence>
<dbReference type="RefSeq" id="XP_001449408.1">
    <property type="nucleotide sequence ID" value="XM_001449371.1"/>
</dbReference>
<protein>
    <recommendedName>
        <fullName evidence="3">CUE domain-containing protein</fullName>
    </recommendedName>
</protein>
<dbReference type="OrthoDB" id="309487at2759"/>
<dbReference type="OMA" id="QQYKFNQ"/>
<accession>A0DG44</accession>
<evidence type="ECO:0008006" key="3">
    <source>
        <dbReference type="Google" id="ProtNLM"/>
    </source>
</evidence>
<reference evidence="1 2" key="1">
    <citation type="journal article" date="2006" name="Nature">
        <title>Global trends of whole-genome duplications revealed by the ciliate Paramecium tetraurelia.</title>
        <authorList>
            <consortium name="Genoscope"/>
            <person name="Aury J.-M."/>
            <person name="Jaillon O."/>
            <person name="Duret L."/>
            <person name="Noel B."/>
            <person name="Jubin C."/>
            <person name="Porcel B.M."/>
            <person name="Segurens B."/>
            <person name="Daubin V."/>
            <person name="Anthouard V."/>
            <person name="Aiach N."/>
            <person name="Arnaiz O."/>
            <person name="Billaut A."/>
            <person name="Beisson J."/>
            <person name="Blanc I."/>
            <person name="Bouhouche K."/>
            <person name="Camara F."/>
            <person name="Duharcourt S."/>
            <person name="Guigo R."/>
            <person name="Gogendeau D."/>
            <person name="Katinka M."/>
            <person name="Keller A.-M."/>
            <person name="Kissmehl R."/>
            <person name="Klotz C."/>
            <person name="Koll F."/>
            <person name="Le Moue A."/>
            <person name="Lepere C."/>
            <person name="Malinsky S."/>
            <person name="Nowacki M."/>
            <person name="Nowak J.K."/>
            <person name="Plattner H."/>
            <person name="Poulain J."/>
            <person name="Ruiz F."/>
            <person name="Serrano V."/>
            <person name="Zagulski M."/>
            <person name="Dessen P."/>
            <person name="Betermier M."/>
            <person name="Weissenbach J."/>
            <person name="Scarpelli C."/>
            <person name="Schachter V."/>
            <person name="Sperling L."/>
            <person name="Meyer E."/>
            <person name="Cohen J."/>
            <person name="Wincker P."/>
        </authorList>
    </citation>
    <scope>NUCLEOTIDE SEQUENCE [LARGE SCALE GENOMIC DNA]</scope>
    <source>
        <strain evidence="1 2">Stock d4-2</strain>
    </source>
</reference>
<organism evidence="1 2">
    <name type="scientific">Paramecium tetraurelia</name>
    <dbReference type="NCBI Taxonomy" id="5888"/>
    <lineage>
        <taxon>Eukaryota</taxon>
        <taxon>Sar</taxon>
        <taxon>Alveolata</taxon>
        <taxon>Ciliophora</taxon>
        <taxon>Intramacronucleata</taxon>
        <taxon>Oligohymenophorea</taxon>
        <taxon>Peniculida</taxon>
        <taxon>Parameciidae</taxon>
        <taxon>Paramecium</taxon>
    </lineage>
</organism>
<dbReference type="InParanoid" id="A0DG44"/>
<dbReference type="HOGENOM" id="CLU_091902_0_0_1"/>
<keyword evidence="2" id="KW-1185">Reference proteome</keyword>